<dbReference type="OrthoDB" id="1011at2157"/>
<sequence length="95" mass="10787">MNDDLYLLALMTAATLAGVLTALAATFILNKKKEEEKKYVTVVKCPNCGYEEKREWREGDFVGMVEGPCPKCGGMRVVWNIYLEDREEERPKGEP</sequence>
<dbReference type="KEGG" id="iho:Igni_0493"/>
<reference evidence="2 3" key="1">
    <citation type="journal article" date="2008" name="Genome Biol.">
        <title>A genomic analysis of the archaeal system Ignicoccus hospitalis-Nanoarchaeum equitans.</title>
        <authorList>
            <person name="Podar M."/>
            <person name="Anderson I."/>
            <person name="Makarova K.S."/>
            <person name="Elkins J.G."/>
            <person name="Ivanova N."/>
            <person name="Wall M.A."/>
            <person name="Lykidis A."/>
            <person name="Mavromatis K."/>
            <person name="Sun H."/>
            <person name="Hudson M.E."/>
            <person name="Chen W."/>
            <person name="Deciu C."/>
            <person name="Hutchison D."/>
            <person name="Eads J.R."/>
            <person name="Anderson A."/>
            <person name="Fernandes F."/>
            <person name="Szeto E."/>
            <person name="Lapidus A."/>
            <person name="Kyrpides N.C."/>
            <person name="Saier M.H.Jr."/>
            <person name="Richardson P.M."/>
            <person name="Rachel R."/>
            <person name="Huber H."/>
            <person name="Eisen J.A."/>
            <person name="Koonin E.V."/>
            <person name="Keller M."/>
            <person name="Stetter K.O."/>
        </authorList>
    </citation>
    <scope>NUCLEOTIDE SEQUENCE [LARGE SCALE GENOMIC DNA]</scope>
    <source>
        <strain evidence="3">KIN4/I / DSM 18386 / JCM 14125</strain>
    </source>
</reference>
<proteinExistence type="predicted"/>
<feature type="transmembrane region" description="Helical" evidence="1">
    <location>
        <begin position="6"/>
        <end position="29"/>
    </location>
</feature>
<dbReference type="GeneID" id="5562075"/>
<accession>A8A9S4</accession>
<evidence type="ECO:0000256" key="1">
    <source>
        <dbReference type="SAM" id="Phobius"/>
    </source>
</evidence>
<dbReference type="HOGENOM" id="CLU_2550424_0_0_2"/>
<dbReference type="AlphaFoldDB" id="A8A9S4"/>
<keyword evidence="1" id="KW-0472">Membrane</keyword>
<name>A8A9S4_IGNH4</name>
<evidence type="ECO:0000313" key="2">
    <source>
        <dbReference type="EMBL" id="ABU81676.1"/>
    </source>
</evidence>
<keyword evidence="1" id="KW-1133">Transmembrane helix</keyword>
<organism evidence="2 3">
    <name type="scientific">Ignicoccus hospitalis (strain KIN4/I / DSM 18386 / JCM 14125)</name>
    <dbReference type="NCBI Taxonomy" id="453591"/>
    <lineage>
        <taxon>Archaea</taxon>
        <taxon>Thermoproteota</taxon>
        <taxon>Thermoprotei</taxon>
        <taxon>Desulfurococcales</taxon>
        <taxon>Desulfurococcaceae</taxon>
        <taxon>Ignicoccus</taxon>
    </lineage>
</organism>
<protein>
    <submittedName>
        <fullName evidence="2">Uncharacterized protein</fullName>
    </submittedName>
</protein>
<dbReference type="eggNOG" id="arCOG03770">
    <property type="taxonomic scope" value="Archaea"/>
</dbReference>
<dbReference type="STRING" id="453591.Igni_0493"/>
<dbReference type="EMBL" id="CP000816">
    <property type="protein sequence ID" value="ABU81676.1"/>
    <property type="molecule type" value="Genomic_DNA"/>
</dbReference>
<evidence type="ECO:0000313" key="3">
    <source>
        <dbReference type="Proteomes" id="UP000000262"/>
    </source>
</evidence>
<dbReference type="Proteomes" id="UP000000262">
    <property type="component" value="Chromosome"/>
</dbReference>
<dbReference type="RefSeq" id="WP_011998528.1">
    <property type="nucleotide sequence ID" value="NC_009776.1"/>
</dbReference>
<keyword evidence="1" id="KW-0812">Transmembrane</keyword>
<gene>
    <name evidence="2" type="ordered locus">Igni_0493</name>
</gene>
<keyword evidence="3" id="KW-1185">Reference proteome</keyword>